<dbReference type="CDD" id="cd11054">
    <property type="entry name" value="CYP24A1-like"/>
    <property type="match status" value="1"/>
</dbReference>
<sequence length="495" mass="56556">MSDLTDNPMKERPFESMPGPKSFPFIGTLWNYLPLIGKYRMDRLHRNGALKLAEFGSVVREEIVPGTVIVWLFDPVDVEQLFRVEGRFPCRRSHLAIEKYRMDRPNIYKSGGLLPTNGPEWWRLRSAFQRDLSRVSSVRAYLPNTNTVLKEFIHHIEDDYMKSVKGDSTDRKPRDFLQSLSSLFLELTCLVAFDEKLGSLSISNSAGDSLPNQLIKAALDTNSCILSTDNGPQIWRYMETPLYKKLRKSQDIMERAAVKFVMSKKAKMAKKITSEQKSLLEIYLSSPDLDEKDVIGMAMDMLLAGVDTVYNLHILLLPTFYINEDWSTWLLSGNDECCPIITDEVLSQANYTKAVLKESLRLNPVSVGVGRILPCDTVFSGYSVPKGTVVVTQNQVSCRLEKYFKEPNKFLPERWIRGSDHHQKPTSPYLLLPFGHGPRTCIARRLAEQNIQALLLRVARDFKVIWMGKPDLDCVSLLINKPDQPLLFKFNRRAV</sequence>
<dbReference type="EMBL" id="KZ308349">
    <property type="protein sequence ID" value="KAG8227908.1"/>
    <property type="molecule type" value="Genomic_DNA"/>
</dbReference>
<dbReference type="OrthoDB" id="3945418at2759"/>
<dbReference type="SUPFAM" id="SSF48264">
    <property type="entry name" value="Cytochrome P450"/>
    <property type="match status" value="1"/>
</dbReference>
<dbReference type="InterPro" id="IPR002403">
    <property type="entry name" value="Cyt_P450_E_grp-IV"/>
</dbReference>
<keyword evidence="7 11" id="KW-0479">Metal-binding</keyword>
<evidence type="ECO:0000256" key="5">
    <source>
        <dbReference type="ARBA" id="ARBA00010617"/>
    </source>
</evidence>
<dbReference type="GO" id="GO:0005506">
    <property type="term" value="F:iron ion binding"/>
    <property type="evidence" value="ECO:0007669"/>
    <property type="project" value="InterPro"/>
</dbReference>
<dbReference type="Gene3D" id="1.10.630.10">
    <property type="entry name" value="Cytochrome P450"/>
    <property type="match status" value="1"/>
</dbReference>
<dbReference type="Pfam" id="PF00067">
    <property type="entry name" value="p450"/>
    <property type="match status" value="1"/>
</dbReference>
<name>A0A8K0K8N0_LADFU</name>
<reference evidence="13" key="2">
    <citation type="submission" date="2017-10" db="EMBL/GenBank/DDBJ databases">
        <title>Ladona fulva Genome sequencing and assembly.</title>
        <authorList>
            <person name="Murali S."/>
            <person name="Richards S."/>
            <person name="Bandaranaike D."/>
            <person name="Bellair M."/>
            <person name="Blankenburg K."/>
            <person name="Chao H."/>
            <person name="Dinh H."/>
            <person name="Doddapaneni H."/>
            <person name="Dugan-Rocha S."/>
            <person name="Elkadiri S."/>
            <person name="Gnanaolivu R."/>
            <person name="Hernandez B."/>
            <person name="Skinner E."/>
            <person name="Javaid M."/>
            <person name="Lee S."/>
            <person name="Li M."/>
            <person name="Ming W."/>
            <person name="Munidasa M."/>
            <person name="Muniz J."/>
            <person name="Nguyen L."/>
            <person name="Hughes D."/>
            <person name="Osuji N."/>
            <person name="Pu L.-L."/>
            <person name="Puazo M."/>
            <person name="Qu C."/>
            <person name="Quiroz J."/>
            <person name="Raj R."/>
            <person name="Weissenberger G."/>
            <person name="Xin Y."/>
            <person name="Zou X."/>
            <person name="Han Y."/>
            <person name="Worley K."/>
            <person name="Muzny D."/>
            <person name="Gibbs R."/>
        </authorList>
    </citation>
    <scope>NUCLEOTIDE SEQUENCE</scope>
    <source>
        <strain evidence="13">Sampled in the wild</strain>
    </source>
</reference>
<proteinExistence type="inferred from homology"/>
<dbReference type="InterPro" id="IPR017972">
    <property type="entry name" value="Cyt_P450_CS"/>
</dbReference>
<dbReference type="GO" id="GO:0005789">
    <property type="term" value="C:endoplasmic reticulum membrane"/>
    <property type="evidence" value="ECO:0007669"/>
    <property type="project" value="UniProtKB-SubCell"/>
</dbReference>
<keyword evidence="10 12" id="KW-0503">Monooxygenase</keyword>
<organism evidence="13 14">
    <name type="scientific">Ladona fulva</name>
    <name type="common">Scarce chaser dragonfly</name>
    <name type="synonym">Libellula fulva</name>
    <dbReference type="NCBI Taxonomy" id="123851"/>
    <lineage>
        <taxon>Eukaryota</taxon>
        <taxon>Metazoa</taxon>
        <taxon>Ecdysozoa</taxon>
        <taxon>Arthropoda</taxon>
        <taxon>Hexapoda</taxon>
        <taxon>Insecta</taxon>
        <taxon>Pterygota</taxon>
        <taxon>Palaeoptera</taxon>
        <taxon>Odonata</taxon>
        <taxon>Epiprocta</taxon>
        <taxon>Anisoptera</taxon>
        <taxon>Libelluloidea</taxon>
        <taxon>Libellulidae</taxon>
        <taxon>Ladona</taxon>
    </lineage>
</organism>
<keyword evidence="8 12" id="KW-0560">Oxidoreductase</keyword>
<keyword evidence="14" id="KW-1185">Reference proteome</keyword>
<dbReference type="GO" id="GO:0016705">
    <property type="term" value="F:oxidoreductase activity, acting on paired donors, with incorporation or reduction of molecular oxygen"/>
    <property type="evidence" value="ECO:0007669"/>
    <property type="project" value="InterPro"/>
</dbReference>
<dbReference type="GO" id="GO:0020037">
    <property type="term" value="F:heme binding"/>
    <property type="evidence" value="ECO:0007669"/>
    <property type="project" value="InterPro"/>
</dbReference>
<comment type="similarity">
    <text evidence="5 12">Belongs to the cytochrome P450 family.</text>
</comment>
<dbReference type="FunFam" id="1.10.630.10:FF:000006">
    <property type="entry name" value="Cytochrome P450 302a1, mitochondrial"/>
    <property type="match status" value="1"/>
</dbReference>
<protein>
    <recommendedName>
        <fullName evidence="15">Cytochrome P450 302A1</fullName>
    </recommendedName>
</protein>
<dbReference type="PRINTS" id="PR00465">
    <property type="entry name" value="EP450IV"/>
</dbReference>
<dbReference type="PRINTS" id="PR00385">
    <property type="entry name" value="P450"/>
</dbReference>
<evidence type="ECO:0000256" key="10">
    <source>
        <dbReference type="ARBA" id="ARBA00023033"/>
    </source>
</evidence>
<dbReference type="PANTHER" id="PTHR24279:SF120">
    <property type="entry name" value="CYTOCHROME P450"/>
    <property type="match status" value="1"/>
</dbReference>
<keyword evidence="9 11" id="KW-0408">Iron</keyword>
<comment type="cofactor">
    <cofactor evidence="1 11">
        <name>heme</name>
        <dbReference type="ChEBI" id="CHEBI:30413"/>
    </cofactor>
</comment>
<evidence type="ECO:0000256" key="12">
    <source>
        <dbReference type="RuleBase" id="RU000461"/>
    </source>
</evidence>
<dbReference type="GO" id="GO:0004497">
    <property type="term" value="F:monooxygenase activity"/>
    <property type="evidence" value="ECO:0007669"/>
    <property type="project" value="UniProtKB-KW"/>
</dbReference>
<dbReference type="InterPro" id="IPR036396">
    <property type="entry name" value="Cyt_P450_sf"/>
</dbReference>
<gene>
    <name evidence="13" type="ORF">J437_LFUL011836</name>
</gene>
<reference evidence="13" key="1">
    <citation type="submission" date="2013-04" db="EMBL/GenBank/DDBJ databases">
        <authorList>
            <person name="Qu J."/>
            <person name="Murali S.C."/>
            <person name="Bandaranaike D."/>
            <person name="Bellair M."/>
            <person name="Blankenburg K."/>
            <person name="Chao H."/>
            <person name="Dinh H."/>
            <person name="Doddapaneni H."/>
            <person name="Downs B."/>
            <person name="Dugan-Rocha S."/>
            <person name="Elkadiri S."/>
            <person name="Gnanaolivu R.D."/>
            <person name="Hernandez B."/>
            <person name="Javaid M."/>
            <person name="Jayaseelan J.C."/>
            <person name="Lee S."/>
            <person name="Li M."/>
            <person name="Ming W."/>
            <person name="Munidasa M."/>
            <person name="Muniz J."/>
            <person name="Nguyen L."/>
            <person name="Ongeri F."/>
            <person name="Osuji N."/>
            <person name="Pu L.-L."/>
            <person name="Puazo M."/>
            <person name="Qu C."/>
            <person name="Quiroz J."/>
            <person name="Raj R."/>
            <person name="Weissenberger G."/>
            <person name="Xin Y."/>
            <person name="Zou X."/>
            <person name="Han Y."/>
            <person name="Richards S."/>
            <person name="Worley K."/>
            <person name="Muzny D."/>
            <person name="Gibbs R."/>
        </authorList>
    </citation>
    <scope>NUCLEOTIDE SEQUENCE</scope>
    <source>
        <strain evidence="13">Sampled in the wild</strain>
    </source>
</reference>
<comment type="caution">
    <text evidence="13">The sequence shown here is derived from an EMBL/GenBank/DDBJ whole genome shotgun (WGS) entry which is preliminary data.</text>
</comment>
<evidence type="ECO:0000256" key="4">
    <source>
        <dbReference type="ARBA" id="ARBA00004406"/>
    </source>
</evidence>
<dbReference type="PROSITE" id="PS00086">
    <property type="entry name" value="CYTOCHROME_P450"/>
    <property type="match status" value="1"/>
</dbReference>
<dbReference type="Proteomes" id="UP000792457">
    <property type="component" value="Unassembled WGS sequence"/>
</dbReference>
<accession>A0A8K0K8N0</accession>
<dbReference type="InterPro" id="IPR050479">
    <property type="entry name" value="CYP11_CYP27_families"/>
</dbReference>
<evidence type="ECO:0008006" key="15">
    <source>
        <dbReference type="Google" id="ProtNLM"/>
    </source>
</evidence>
<dbReference type="InterPro" id="IPR001128">
    <property type="entry name" value="Cyt_P450"/>
</dbReference>
<dbReference type="AlphaFoldDB" id="A0A8K0K8N0"/>
<keyword evidence="6 11" id="KW-0349">Heme</keyword>
<evidence type="ECO:0000313" key="14">
    <source>
        <dbReference type="Proteomes" id="UP000792457"/>
    </source>
</evidence>
<dbReference type="PANTHER" id="PTHR24279">
    <property type="entry name" value="CYTOCHROME P450"/>
    <property type="match status" value="1"/>
</dbReference>
<evidence type="ECO:0000256" key="1">
    <source>
        <dbReference type="ARBA" id="ARBA00001971"/>
    </source>
</evidence>
<evidence type="ECO:0000256" key="11">
    <source>
        <dbReference type="PIRSR" id="PIRSR602403-1"/>
    </source>
</evidence>
<evidence type="ECO:0000256" key="9">
    <source>
        <dbReference type="ARBA" id="ARBA00023004"/>
    </source>
</evidence>
<evidence type="ECO:0000256" key="8">
    <source>
        <dbReference type="ARBA" id="ARBA00023002"/>
    </source>
</evidence>
<feature type="binding site" description="axial binding residue" evidence="11">
    <location>
        <position position="441"/>
    </location>
    <ligand>
        <name>heme</name>
        <dbReference type="ChEBI" id="CHEBI:30413"/>
    </ligand>
    <ligandPart>
        <name>Fe</name>
        <dbReference type="ChEBI" id="CHEBI:18248"/>
    </ligandPart>
</feature>
<comment type="function">
    <text evidence="2">May be involved in the metabolism of insect hormones and in the breakdown of synthetic insecticides.</text>
</comment>
<comment type="subcellular location">
    <subcellularLocation>
        <location evidence="4">Endoplasmic reticulum membrane</location>
        <topology evidence="4">Peripheral membrane protein</topology>
    </subcellularLocation>
    <subcellularLocation>
        <location evidence="3">Microsome membrane</location>
        <topology evidence="3">Peripheral membrane protein</topology>
    </subcellularLocation>
</comment>
<evidence type="ECO:0000256" key="2">
    <source>
        <dbReference type="ARBA" id="ARBA00003690"/>
    </source>
</evidence>
<evidence type="ECO:0000256" key="3">
    <source>
        <dbReference type="ARBA" id="ARBA00004174"/>
    </source>
</evidence>
<evidence type="ECO:0000256" key="6">
    <source>
        <dbReference type="ARBA" id="ARBA00022617"/>
    </source>
</evidence>
<evidence type="ECO:0000256" key="7">
    <source>
        <dbReference type="ARBA" id="ARBA00022723"/>
    </source>
</evidence>
<evidence type="ECO:0000313" key="13">
    <source>
        <dbReference type="EMBL" id="KAG8227908.1"/>
    </source>
</evidence>